<dbReference type="NCBIfam" id="TIGR00451">
    <property type="entry name" value="unchar_dom_2"/>
    <property type="match status" value="1"/>
</dbReference>
<dbReference type="Gene3D" id="3.30.2350.10">
    <property type="entry name" value="Pseudouridine synthase"/>
    <property type="match status" value="1"/>
</dbReference>
<dbReference type="InterPro" id="IPR002478">
    <property type="entry name" value="PUA"/>
</dbReference>
<sequence>INIKIKMGKKSKQIKKKSFQDEEEEVEVTNNHIEVNAQKVQQDYIKPLTSTKAKLDASEWPLLLKNYDKMNIRSSHYTPLCNGSTPLSRSVEEHLKYGVINLDKPSNPSSHEVVAWIKKLFDRITKMDKTGHSGTLDPKVTGSLIVCLNRATRLAKAQQSAGKEYVGIVRLHQEIQSSNKLNKALQQLTGAVFQKPPLISAVKRELRVRTIYESKLIEYNPEKRLGIFWMSCEAGTYVRTLCVHLGLLLGVGGHMEELRRVRSGIMDENKYLVTMHDVKDSIWRYENYKDDSYLRKVVIPQEVLLTNFPRIVVKDSTVNSICYGAKLMLPGVLRYDNGIELGKEIVLITTKGEAVAVAIAQMQTSELATCDHGVVAKTKRVVMDRDLYPKRWGLGPRSLRKKNLIKEGMLDKHGKPNEKTPNDWTVYYISEDKNNILQD</sequence>
<dbReference type="InterPro" id="IPR032819">
    <property type="entry name" value="TruB_C"/>
</dbReference>
<feature type="non-terminal residue" evidence="5">
    <location>
        <position position="1"/>
    </location>
</feature>
<dbReference type="InterPro" id="IPR012960">
    <property type="entry name" value="Dyskerin-like"/>
</dbReference>
<dbReference type="Pfam" id="PF01472">
    <property type="entry name" value="PUA"/>
    <property type="match status" value="1"/>
</dbReference>
<dbReference type="GO" id="GO:0000495">
    <property type="term" value="P:box H/ACA sno(s)RNA 3'-end processing"/>
    <property type="evidence" value="ECO:0007669"/>
    <property type="project" value="TreeGrafter"/>
</dbReference>
<accession>G0QRN2</accession>
<comment type="similarity">
    <text evidence="1">Belongs to the pseudouridine synthase TruB family.</text>
</comment>
<dbReference type="InterPro" id="IPR036974">
    <property type="entry name" value="PUA_sf"/>
</dbReference>
<dbReference type="InterPro" id="IPR015947">
    <property type="entry name" value="PUA-like_sf"/>
</dbReference>
<protein>
    <submittedName>
        <fullName evidence="5">Uncharacterized protein</fullName>
    </submittedName>
</protein>
<dbReference type="GO" id="GO:0009982">
    <property type="term" value="F:pseudouridine synthase activity"/>
    <property type="evidence" value="ECO:0007669"/>
    <property type="project" value="InterPro"/>
</dbReference>
<dbReference type="OrthoDB" id="10250002at2759"/>
<dbReference type="InterPro" id="IPR004521">
    <property type="entry name" value="Uncharacterised_CHP00451"/>
</dbReference>
<dbReference type="PANTHER" id="PTHR23127">
    <property type="entry name" value="CENTROMERE/MICROTUBULE BINDING PROTEIN CBF5"/>
    <property type="match status" value="1"/>
</dbReference>
<dbReference type="GO" id="GO:0031120">
    <property type="term" value="P:snRNA pseudouridine synthesis"/>
    <property type="evidence" value="ECO:0007669"/>
    <property type="project" value="TreeGrafter"/>
</dbReference>
<dbReference type="STRING" id="857967.G0QRN2"/>
<dbReference type="InterPro" id="IPR002501">
    <property type="entry name" value="PsdUridine_synth_N"/>
</dbReference>
<organism evidence="5 6">
    <name type="scientific">Ichthyophthirius multifiliis</name>
    <name type="common">White spot disease agent</name>
    <name type="synonym">Ich</name>
    <dbReference type="NCBI Taxonomy" id="5932"/>
    <lineage>
        <taxon>Eukaryota</taxon>
        <taxon>Sar</taxon>
        <taxon>Alveolata</taxon>
        <taxon>Ciliophora</taxon>
        <taxon>Intramacronucleata</taxon>
        <taxon>Oligohymenophorea</taxon>
        <taxon>Hymenostomatida</taxon>
        <taxon>Ophryoglenina</taxon>
        <taxon>Ichthyophthirius</taxon>
    </lineage>
</organism>
<keyword evidence="6" id="KW-1185">Reference proteome</keyword>
<dbReference type="eggNOG" id="KOG2529">
    <property type="taxonomic scope" value="Eukaryota"/>
</dbReference>
<evidence type="ECO:0000259" key="3">
    <source>
        <dbReference type="SMART" id="SM00359"/>
    </source>
</evidence>
<dbReference type="CDD" id="cd21148">
    <property type="entry name" value="PUA_Cbf5"/>
    <property type="match status" value="1"/>
</dbReference>
<dbReference type="Pfam" id="PF08068">
    <property type="entry name" value="DKCLD"/>
    <property type="match status" value="1"/>
</dbReference>
<evidence type="ECO:0000256" key="1">
    <source>
        <dbReference type="ARBA" id="ARBA00008999"/>
    </source>
</evidence>
<dbReference type="NCBIfam" id="NF003280">
    <property type="entry name" value="PRK04270.1"/>
    <property type="match status" value="1"/>
</dbReference>
<dbReference type="GO" id="GO:0031118">
    <property type="term" value="P:rRNA pseudouridine synthesis"/>
    <property type="evidence" value="ECO:0007669"/>
    <property type="project" value="TreeGrafter"/>
</dbReference>
<proteinExistence type="inferred from homology"/>
<dbReference type="InterPro" id="IPR020103">
    <property type="entry name" value="PsdUridine_synth_cat_dom_sf"/>
</dbReference>
<dbReference type="Pfam" id="PF16198">
    <property type="entry name" value="TruB_C_2"/>
    <property type="match status" value="1"/>
</dbReference>
<dbReference type="Proteomes" id="UP000008983">
    <property type="component" value="Unassembled WGS sequence"/>
</dbReference>
<dbReference type="FunCoup" id="G0QRN2">
    <property type="interactions" value="537"/>
</dbReference>
<dbReference type="EMBL" id="GL983778">
    <property type="protein sequence ID" value="EGR32121.1"/>
    <property type="molecule type" value="Genomic_DNA"/>
</dbReference>
<dbReference type="InterPro" id="IPR004802">
    <property type="entry name" value="tRNA_PsdUridine_synth_B_fam"/>
</dbReference>
<dbReference type="SUPFAM" id="SSF88697">
    <property type="entry name" value="PUA domain-like"/>
    <property type="match status" value="1"/>
</dbReference>
<dbReference type="CDD" id="cd02572">
    <property type="entry name" value="PseudoU_synth_hDyskerin"/>
    <property type="match status" value="1"/>
</dbReference>
<dbReference type="AlphaFoldDB" id="G0QRN2"/>
<dbReference type="SUPFAM" id="SSF55120">
    <property type="entry name" value="Pseudouridine synthase"/>
    <property type="match status" value="1"/>
</dbReference>
<evidence type="ECO:0000313" key="6">
    <source>
        <dbReference type="Proteomes" id="UP000008983"/>
    </source>
</evidence>
<dbReference type="SMART" id="SM01136">
    <property type="entry name" value="DKCLD"/>
    <property type="match status" value="1"/>
</dbReference>
<evidence type="ECO:0000259" key="4">
    <source>
        <dbReference type="SMART" id="SM01136"/>
    </source>
</evidence>
<feature type="domain" description="PUA" evidence="3">
    <location>
        <begin position="309"/>
        <end position="383"/>
    </location>
</feature>
<dbReference type="RefSeq" id="XP_004035607.1">
    <property type="nucleotide sequence ID" value="XM_004035559.1"/>
</dbReference>
<gene>
    <name evidence="5" type="ORF">IMG5_095360</name>
</gene>
<evidence type="ECO:0000256" key="2">
    <source>
        <dbReference type="ARBA" id="ARBA00023235"/>
    </source>
</evidence>
<keyword evidence="2" id="KW-0413">Isomerase</keyword>
<dbReference type="GO" id="GO:0031429">
    <property type="term" value="C:box H/ACA snoRNP complex"/>
    <property type="evidence" value="ECO:0007669"/>
    <property type="project" value="TreeGrafter"/>
</dbReference>
<dbReference type="GO" id="GO:1990481">
    <property type="term" value="P:mRNA pseudouridine synthesis"/>
    <property type="evidence" value="ECO:0007669"/>
    <property type="project" value="TreeGrafter"/>
</dbReference>
<name>G0QRN2_ICHMU</name>
<dbReference type="OMA" id="KYGRTNE"/>
<dbReference type="Gene3D" id="2.30.130.10">
    <property type="entry name" value="PUA domain"/>
    <property type="match status" value="1"/>
</dbReference>
<dbReference type="PROSITE" id="PS50890">
    <property type="entry name" value="PUA"/>
    <property type="match status" value="1"/>
</dbReference>
<dbReference type="InParanoid" id="G0QRN2"/>
<dbReference type="FunFam" id="3.30.2350.10:FF:000001">
    <property type="entry name" value="H/ACA ribonucleoprotein complex subunit CBF5"/>
    <property type="match status" value="1"/>
</dbReference>
<dbReference type="NCBIfam" id="TIGR00425">
    <property type="entry name" value="CBF5"/>
    <property type="match status" value="1"/>
</dbReference>
<feature type="domain" description="Dyskerin-like" evidence="4">
    <location>
        <begin position="56"/>
        <end position="114"/>
    </location>
</feature>
<dbReference type="PANTHER" id="PTHR23127:SF0">
    <property type="entry name" value="H_ACA RIBONUCLEOPROTEIN COMPLEX SUBUNIT DKC1"/>
    <property type="match status" value="1"/>
</dbReference>
<dbReference type="Pfam" id="PF01509">
    <property type="entry name" value="TruB_N"/>
    <property type="match status" value="1"/>
</dbReference>
<reference evidence="5 6" key="1">
    <citation type="submission" date="2011-07" db="EMBL/GenBank/DDBJ databases">
        <authorList>
            <person name="Coyne R."/>
            <person name="Brami D."/>
            <person name="Johnson J."/>
            <person name="Hostetler J."/>
            <person name="Hannick L."/>
            <person name="Clark T."/>
            <person name="Cassidy-Hanley D."/>
            <person name="Inman J."/>
        </authorList>
    </citation>
    <scope>NUCLEOTIDE SEQUENCE [LARGE SCALE GENOMIC DNA]</scope>
    <source>
        <strain evidence="5 6">G5</strain>
    </source>
</reference>
<dbReference type="GeneID" id="14908279"/>
<dbReference type="GO" id="GO:0003723">
    <property type="term" value="F:RNA binding"/>
    <property type="evidence" value="ECO:0007669"/>
    <property type="project" value="InterPro"/>
</dbReference>
<dbReference type="SMART" id="SM00359">
    <property type="entry name" value="PUA"/>
    <property type="match status" value="1"/>
</dbReference>
<evidence type="ECO:0000313" key="5">
    <source>
        <dbReference type="EMBL" id="EGR32121.1"/>
    </source>
</evidence>